<protein>
    <recommendedName>
        <fullName evidence="4">SCP domain-containing protein</fullName>
    </recommendedName>
</protein>
<feature type="signal peptide" evidence="1">
    <location>
        <begin position="1"/>
        <end position="18"/>
    </location>
</feature>
<evidence type="ECO:0000313" key="2">
    <source>
        <dbReference type="EMBL" id="SNV63291.1"/>
    </source>
</evidence>
<sequence>MLAAATALMLAGTGVASAQEGSSEPAPLVSLQLDTLSSSNTFKVPTVPPIEVPKEVRDAAGRAGIEVPERIVVDPRTKDQEASRAKVDAQLVADSEAQLAREGHHKDARAEKIAAEWAQQAVDGKAKFNGDVGRGVTHTEEGTGQIYRLDDAAAQQRLDFLNRKNLSTTPHPNPTGFGVAIARSADGNTAYLVEYFLR</sequence>
<evidence type="ECO:0000256" key="1">
    <source>
        <dbReference type="SAM" id="SignalP"/>
    </source>
</evidence>
<evidence type="ECO:0000313" key="3">
    <source>
        <dbReference type="Proteomes" id="UP000215374"/>
    </source>
</evidence>
<feature type="chain" id="PRO_5011289205" description="SCP domain-containing protein" evidence="1">
    <location>
        <begin position="19"/>
        <end position="198"/>
    </location>
</feature>
<proteinExistence type="predicted"/>
<accession>A0A239YVU4</accession>
<evidence type="ECO:0008006" key="4">
    <source>
        <dbReference type="Google" id="ProtNLM"/>
    </source>
</evidence>
<dbReference type="AlphaFoldDB" id="A0A239YVU4"/>
<name>A0A239YVU4_9CORY</name>
<gene>
    <name evidence="2" type="ORF">SAMEA4535761_00803</name>
</gene>
<organism evidence="2 3">
    <name type="scientific">Corynebacterium imitans</name>
    <dbReference type="NCBI Taxonomy" id="156978"/>
    <lineage>
        <taxon>Bacteria</taxon>
        <taxon>Bacillati</taxon>
        <taxon>Actinomycetota</taxon>
        <taxon>Actinomycetes</taxon>
        <taxon>Mycobacteriales</taxon>
        <taxon>Corynebacteriaceae</taxon>
        <taxon>Corynebacterium</taxon>
    </lineage>
</organism>
<dbReference type="EMBL" id="LT906467">
    <property type="protein sequence ID" value="SNV63291.1"/>
    <property type="molecule type" value="Genomic_DNA"/>
</dbReference>
<keyword evidence="1" id="KW-0732">Signal</keyword>
<dbReference type="Proteomes" id="UP000215374">
    <property type="component" value="Chromosome 1"/>
</dbReference>
<reference evidence="2 3" key="1">
    <citation type="submission" date="2017-06" db="EMBL/GenBank/DDBJ databases">
        <authorList>
            <consortium name="Pathogen Informatics"/>
        </authorList>
    </citation>
    <scope>NUCLEOTIDE SEQUENCE [LARGE SCALE GENOMIC DNA]</scope>
    <source>
        <strain evidence="2 3">NCTC13015</strain>
    </source>
</reference>